<protein>
    <submittedName>
        <fullName evidence="1">Uncharacterized protein</fullName>
    </submittedName>
</protein>
<evidence type="ECO:0000313" key="2">
    <source>
        <dbReference type="Proteomes" id="UP000050360"/>
    </source>
</evidence>
<accession>A0A0P8AAV0</accession>
<evidence type="ECO:0000313" key="1">
    <source>
        <dbReference type="EMBL" id="KPQ41059.1"/>
    </source>
</evidence>
<reference evidence="1 2" key="1">
    <citation type="submission" date="2015-09" db="EMBL/GenBank/DDBJ databases">
        <title>A metagenomics-based metabolic model of nitrate-dependent anaerobic oxidation of methane by Methanoperedens-like archaea.</title>
        <authorList>
            <person name="Arshad A."/>
            <person name="Speth D.R."/>
            <person name="De Graaf R.M."/>
            <person name="Op Den Camp H.J."/>
            <person name="Jetten M.S."/>
            <person name="Welte C.U."/>
        </authorList>
    </citation>
    <scope>NUCLEOTIDE SEQUENCE [LARGE SCALE GENOMIC DNA]</scope>
</reference>
<dbReference type="AlphaFoldDB" id="A0A0P8AAV0"/>
<dbReference type="EMBL" id="LKCM01000449">
    <property type="protein sequence ID" value="KPQ41059.1"/>
    <property type="molecule type" value="Genomic_DNA"/>
</dbReference>
<dbReference type="Proteomes" id="UP000050360">
    <property type="component" value="Unassembled WGS sequence"/>
</dbReference>
<proteinExistence type="predicted"/>
<gene>
    <name evidence="1" type="ORF">MPEBLZ_04401</name>
</gene>
<comment type="caution">
    <text evidence="1">The sequence shown here is derived from an EMBL/GenBank/DDBJ whole genome shotgun (WGS) entry which is preliminary data.</text>
</comment>
<name>A0A0P8AAV0_9EURY</name>
<sequence>MIGKVAADQRYNMAVNEVVLYLEGIGKAAAEQRLKTATEQVLKSLEEVLKKVKGHQSSKKVSQQTEESLKKMMDILCKLDKA</sequence>
<organism evidence="1 2">
    <name type="scientific">Candidatus Methanoperedens nitratireducens</name>
    <dbReference type="NCBI Taxonomy" id="1392998"/>
    <lineage>
        <taxon>Archaea</taxon>
        <taxon>Methanobacteriati</taxon>
        <taxon>Methanobacteriota</taxon>
        <taxon>Stenosarchaea group</taxon>
        <taxon>Methanomicrobia</taxon>
        <taxon>Methanosarcinales</taxon>
        <taxon>ANME-2 cluster</taxon>
        <taxon>Candidatus Methanoperedentaceae</taxon>
        <taxon>Candidatus Methanoperedens</taxon>
    </lineage>
</organism>